<keyword evidence="6" id="KW-1185">Reference proteome</keyword>
<keyword evidence="3" id="KW-0732">Signal</keyword>
<keyword evidence="2" id="KW-0812">Transmembrane</keyword>
<feature type="compositionally biased region" description="Low complexity" evidence="1">
    <location>
        <begin position="140"/>
        <end position="155"/>
    </location>
</feature>
<protein>
    <recommendedName>
        <fullName evidence="4">ShKT domain-containing protein</fullName>
    </recommendedName>
</protein>
<dbReference type="PROSITE" id="PS51670">
    <property type="entry name" value="SHKT"/>
    <property type="match status" value="1"/>
</dbReference>
<evidence type="ECO:0000313" key="6">
    <source>
        <dbReference type="Proteomes" id="UP001054902"/>
    </source>
</evidence>
<feature type="signal peptide" evidence="3">
    <location>
        <begin position="1"/>
        <end position="20"/>
    </location>
</feature>
<evidence type="ECO:0000259" key="4">
    <source>
        <dbReference type="PROSITE" id="PS51670"/>
    </source>
</evidence>
<feature type="chain" id="PRO_5041907476" description="ShKT domain-containing protein" evidence="3">
    <location>
        <begin position="21"/>
        <end position="341"/>
    </location>
</feature>
<evidence type="ECO:0000256" key="3">
    <source>
        <dbReference type="SAM" id="SignalP"/>
    </source>
</evidence>
<sequence>MTFSCRKGLILIVHISLGSTAFSALCSNNSSFQFTHSSKSRDCLWLKNQDDSIREPLCRDSAIRSNCSFSCGLCCNDNPFARFVINGNSRSCSWIAMKDRRKNRFCDEIYGGKFVKDECPVTCNNCPSFISLSEPTSTTSTAPTITTSFPTAAPTKSPIVSPTTNLSGGSGSQVSTNLPANAPSSVNLQHENDETLLTEQTEEKVLPTEQSLIKDDDDRTKKPKAELFLSFGLPLGICGVLLIVALYVKRKSFNQTNNIVKSTQKREESDTKVESGSFGFFKSIDMWTHSEDLDSVNFDESRSMEYEDYLDNNSIVYQDDIIEGGITSNVSMDSLEYSDDE</sequence>
<feature type="region of interest" description="Disordered" evidence="1">
    <location>
        <begin position="140"/>
        <end position="176"/>
    </location>
</feature>
<reference evidence="5 6" key="1">
    <citation type="journal article" date="2021" name="Sci. Rep.">
        <title>The genome of the diatom Chaetoceros tenuissimus carries an ancient integrated fragment of an extant virus.</title>
        <authorList>
            <person name="Hongo Y."/>
            <person name="Kimura K."/>
            <person name="Takaki Y."/>
            <person name="Yoshida Y."/>
            <person name="Baba S."/>
            <person name="Kobayashi G."/>
            <person name="Nagasaki K."/>
            <person name="Hano T."/>
            <person name="Tomaru Y."/>
        </authorList>
    </citation>
    <scope>NUCLEOTIDE SEQUENCE [LARGE SCALE GENOMIC DNA]</scope>
    <source>
        <strain evidence="5 6">NIES-3715</strain>
    </source>
</reference>
<dbReference type="EMBL" id="BLLK01000038">
    <property type="protein sequence ID" value="GFH49641.1"/>
    <property type="molecule type" value="Genomic_DNA"/>
</dbReference>
<name>A0AAD3CR49_9STRA</name>
<proteinExistence type="predicted"/>
<accession>A0AAD3CR49</accession>
<dbReference type="AlphaFoldDB" id="A0AAD3CR49"/>
<feature type="transmembrane region" description="Helical" evidence="2">
    <location>
        <begin position="227"/>
        <end position="248"/>
    </location>
</feature>
<dbReference type="Proteomes" id="UP001054902">
    <property type="component" value="Unassembled WGS sequence"/>
</dbReference>
<comment type="caution">
    <text evidence="5">The sequence shown here is derived from an EMBL/GenBank/DDBJ whole genome shotgun (WGS) entry which is preliminary data.</text>
</comment>
<dbReference type="InterPro" id="IPR003582">
    <property type="entry name" value="ShKT_dom"/>
</dbReference>
<evidence type="ECO:0000256" key="1">
    <source>
        <dbReference type="SAM" id="MobiDB-lite"/>
    </source>
</evidence>
<keyword evidence="2" id="KW-1133">Transmembrane helix</keyword>
<feature type="compositionally biased region" description="Polar residues" evidence="1">
    <location>
        <begin position="158"/>
        <end position="176"/>
    </location>
</feature>
<keyword evidence="2" id="KW-0472">Membrane</keyword>
<gene>
    <name evidence="5" type="ORF">CTEN210_06117</name>
</gene>
<evidence type="ECO:0000313" key="5">
    <source>
        <dbReference type="EMBL" id="GFH49641.1"/>
    </source>
</evidence>
<feature type="domain" description="ShKT" evidence="4">
    <location>
        <begin position="34"/>
        <end position="74"/>
    </location>
</feature>
<organism evidence="5 6">
    <name type="scientific">Chaetoceros tenuissimus</name>
    <dbReference type="NCBI Taxonomy" id="426638"/>
    <lineage>
        <taxon>Eukaryota</taxon>
        <taxon>Sar</taxon>
        <taxon>Stramenopiles</taxon>
        <taxon>Ochrophyta</taxon>
        <taxon>Bacillariophyta</taxon>
        <taxon>Coscinodiscophyceae</taxon>
        <taxon>Chaetocerotophycidae</taxon>
        <taxon>Chaetocerotales</taxon>
        <taxon>Chaetocerotaceae</taxon>
        <taxon>Chaetoceros</taxon>
    </lineage>
</organism>
<evidence type="ECO:0000256" key="2">
    <source>
        <dbReference type="SAM" id="Phobius"/>
    </source>
</evidence>